<evidence type="ECO:0000256" key="1">
    <source>
        <dbReference type="ARBA" id="ARBA00004141"/>
    </source>
</evidence>
<dbReference type="InterPro" id="IPR007016">
    <property type="entry name" value="O-antigen_ligase-rel_domated"/>
</dbReference>
<dbReference type="Pfam" id="PF04932">
    <property type="entry name" value="Wzy_C"/>
    <property type="match status" value="1"/>
</dbReference>
<dbReference type="Proteomes" id="UP000510721">
    <property type="component" value="Chromosome"/>
</dbReference>
<accession>A0A859QFZ7</accession>
<protein>
    <submittedName>
        <fullName evidence="6">O-antigen ligase family protein</fullName>
    </submittedName>
</protein>
<gene>
    <name evidence="6" type="ORF">FKV68_06600</name>
</gene>
<dbReference type="EMBL" id="CP041238">
    <property type="protein sequence ID" value="QLL61145.1"/>
    <property type="molecule type" value="Genomic_DNA"/>
</dbReference>
<dbReference type="InterPro" id="IPR051533">
    <property type="entry name" value="WaaL-like"/>
</dbReference>
<feature type="domain" description="O-antigen ligase-related" evidence="5">
    <location>
        <begin position="198"/>
        <end position="338"/>
    </location>
</feature>
<evidence type="ECO:0000256" key="4">
    <source>
        <dbReference type="ARBA" id="ARBA00023136"/>
    </source>
</evidence>
<proteinExistence type="predicted"/>
<evidence type="ECO:0000259" key="5">
    <source>
        <dbReference type="Pfam" id="PF04932"/>
    </source>
</evidence>
<dbReference type="GO" id="GO:0016874">
    <property type="term" value="F:ligase activity"/>
    <property type="evidence" value="ECO:0007669"/>
    <property type="project" value="UniProtKB-KW"/>
</dbReference>
<dbReference type="PANTHER" id="PTHR37422:SF21">
    <property type="entry name" value="EXOQ-LIKE PROTEIN"/>
    <property type="match status" value="1"/>
</dbReference>
<evidence type="ECO:0000313" key="7">
    <source>
        <dbReference type="Proteomes" id="UP000510721"/>
    </source>
</evidence>
<evidence type="ECO:0000313" key="6">
    <source>
        <dbReference type="EMBL" id="QLL61145.1"/>
    </source>
</evidence>
<keyword evidence="2" id="KW-0812">Transmembrane</keyword>
<evidence type="ECO:0000256" key="3">
    <source>
        <dbReference type="ARBA" id="ARBA00022989"/>
    </source>
</evidence>
<organism evidence="6 7">
    <name type="scientific">Sinorhizobium mexicanum</name>
    <dbReference type="NCBI Taxonomy" id="375549"/>
    <lineage>
        <taxon>Bacteria</taxon>
        <taxon>Pseudomonadati</taxon>
        <taxon>Pseudomonadota</taxon>
        <taxon>Alphaproteobacteria</taxon>
        <taxon>Hyphomicrobiales</taxon>
        <taxon>Rhizobiaceae</taxon>
        <taxon>Sinorhizobium/Ensifer group</taxon>
        <taxon>Sinorhizobium</taxon>
    </lineage>
</organism>
<dbReference type="RefSeq" id="WP_180940721.1">
    <property type="nucleotide sequence ID" value="NZ_CP041238.1"/>
</dbReference>
<reference evidence="6 7" key="1">
    <citation type="submission" date="2019-06" db="EMBL/GenBank/DDBJ databases">
        <title>Complete genome sequence of Ensifer mexicanus ITTG R7 isolated from nodules of Acacia angustissima (Mill.) Kuntze.</title>
        <authorList>
            <person name="Rincon-Rosales R."/>
            <person name="Rogel M.A."/>
            <person name="Guerrero G."/>
            <person name="Rincon-Molina C.I."/>
            <person name="Lopez-Lopez A."/>
            <person name="Martinez-Romero E."/>
        </authorList>
    </citation>
    <scope>NUCLEOTIDE SEQUENCE [LARGE SCALE GENOMIC DNA]</scope>
    <source>
        <strain evidence="6 7">ITTG R7</strain>
    </source>
</reference>
<comment type="subcellular location">
    <subcellularLocation>
        <location evidence="1">Membrane</location>
        <topology evidence="1">Multi-pass membrane protein</topology>
    </subcellularLocation>
</comment>
<dbReference type="GO" id="GO:0016020">
    <property type="term" value="C:membrane"/>
    <property type="evidence" value="ECO:0007669"/>
    <property type="project" value="UniProtKB-SubCell"/>
</dbReference>
<dbReference type="PANTHER" id="PTHR37422">
    <property type="entry name" value="TEICHURONIC ACID BIOSYNTHESIS PROTEIN TUAE"/>
    <property type="match status" value="1"/>
</dbReference>
<keyword evidence="4" id="KW-0472">Membrane</keyword>
<dbReference type="KEGG" id="emx:FKV68_06600"/>
<keyword evidence="7" id="KW-1185">Reference proteome</keyword>
<keyword evidence="3" id="KW-1133">Transmembrane helix</keyword>
<dbReference type="AlphaFoldDB" id="A0A859QFZ7"/>
<name>A0A859QFZ7_9HYPH</name>
<keyword evidence="6" id="KW-0436">Ligase</keyword>
<evidence type="ECO:0000256" key="2">
    <source>
        <dbReference type="ARBA" id="ARBA00022692"/>
    </source>
</evidence>
<sequence>MISASASPPIVLRSQLAAVSLVGSGLVTVAVFLSGFVIDEPAPYELFMACLIGLWALFGLKISRYVAPLLSLLVLFMVGGMLSLTVMADLATGPMYMAVSGFLALSAVFFAAIIEDRHQRLRLIFNAWVAAAIITALLGILGYFGAMPGGANFTLYDRAKGAFQDPNVFGPFLAAPALYLIHGLLTQPIRRAPPKIVGLLILALGVFLSFSRAAWALNLFCVVAFVFVMLLKERSGLFRLRILVLALCGALFIVAALAAALQSEQVATLFSSRSQLVQEYDGGHLGRFDRHRIGFLMAMEKPLGIGPLVFSTIFPEDEHNIWLKCLTSYGWIGLIAYVTLIAWTLSLGFRFLLLDRPWQPYLMIAWVTLIGHAGVGNVIDTDHWRHFYMLLGIVWGCAALEYRFQRCAPAGRHI</sequence>